<name>A0A250XN30_9CHLO</name>
<comment type="caution">
    <text evidence="4">The sequence shown here is derived from an EMBL/GenBank/DDBJ whole genome shotgun (WGS) entry which is preliminary data.</text>
</comment>
<feature type="domain" description="Peptidase M11 gametolysin" evidence="3">
    <location>
        <begin position="50"/>
        <end position="133"/>
    </location>
</feature>
<keyword evidence="5" id="KW-1185">Reference proteome</keyword>
<proteinExistence type="predicted"/>
<dbReference type="STRING" id="1157962.A0A250XN30"/>
<organism evidence="4 5">
    <name type="scientific">Chlamydomonas eustigma</name>
    <dbReference type="NCBI Taxonomy" id="1157962"/>
    <lineage>
        <taxon>Eukaryota</taxon>
        <taxon>Viridiplantae</taxon>
        <taxon>Chlorophyta</taxon>
        <taxon>core chlorophytes</taxon>
        <taxon>Chlorophyceae</taxon>
        <taxon>CS clade</taxon>
        <taxon>Chlamydomonadales</taxon>
        <taxon>Chlamydomonadaceae</taxon>
        <taxon>Chlamydomonas</taxon>
    </lineage>
</organism>
<evidence type="ECO:0000313" key="4">
    <source>
        <dbReference type="EMBL" id="GAX84478.1"/>
    </source>
</evidence>
<dbReference type="InterPro" id="IPR002110">
    <property type="entry name" value="Ankyrin_rpt"/>
</dbReference>
<dbReference type="Proteomes" id="UP000232323">
    <property type="component" value="Unassembled WGS sequence"/>
</dbReference>
<dbReference type="PANTHER" id="PTHR24123">
    <property type="entry name" value="ANKYRIN REPEAT-CONTAINING"/>
    <property type="match status" value="1"/>
</dbReference>
<evidence type="ECO:0000259" key="3">
    <source>
        <dbReference type="Pfam" id="PF05548"/>
    </source>
</evidence>
<dbReference type="OrthoDB" id="20872at2759"/>
<dbReference type="PANTHER" id="PTHR24123:SF33">
    <property type="entry name" value="PROTEIN HOS4"/>
    <property type="match status" value="1"/>
</dbReference>
<keyword evidence="2" id="KW-0040">ANK repeat</keyword>
<dbReference type="EMBL" id="BEGY01000127">
    <property type="protein sequence ID" value="GAX84478.1"/>
    <property type="molecule type" value="Genomic_DNA"/>
</dbReference>
<dbReference type="InterPro" id="IPR051165">
    <property type="entry name" value="Multifunctional_ANK_Repeat"/>
</dbReference>
<dbReference type="SUPFAM" id="SSF48403">
    <property type="entry name" value="Ankyrin repeat"/>
    <property type="match status" value="1"/>
</dbReference>
<keyword evidence="1" id="KW-0677">Repeat</keyword>
<evidence type="ECO:0000313" key="5">
    <source>
        <dbReference type="Proteomes" id="UP000232323"/>
    </source>
</evidence>
<dbReference type="Pfam" id="PF05548">
    <property type="entry name" value="Peptidase_M11"/>
    <property type="match status" value="1"/>
</dbReference>
<sequence length="642" mass="69354">MDVNGLGAIVNVPSSVPAYGFANQGCPPPICYTWISALRTLQSSPPFLNSCVHELGHTLNLVHAGTSTWDYGDCASPMGCASTQATCHSATNARQIGYATAVADLQLHEMPLGKWIGYGIPVMTVSNRNHITVSFGQAVVFLSARSSTASKKGADKGLAGSAFDGSILIEGTFPYLSGTLPHTWLLKTLRPGQSYDLRAAGSLAVDVMAGVNFSAPLQCKECKVLFDRQCRQRMEGLGRDLLRGILSLLTVHENPWAVCKAWSTLTLSSPDVMARILANSTSTPVLILVKRAKRELRTRKECTLLDKLLELPRSALDKDMSIACTDAIRKGATSTVHTLLTRRLLTADFGEGSGLVIASDTGNVDMVRMLIEWPEHAPRADSQYGKALVFAARNGHLEIVRLLLEWPEHAPRADCRYGAALVLAAWNGHLDVVRMLLEWPEHAPRADCWGGEALLSARNGHIDIVCLLLEWPEHAPRADCRDGLVLVCAACYGHLDVVRLLLEWPEHAPRADSLSGRALIEAASNGHGDMARLLLGWPLNAPRADSLSGRALIEAASNGHVDIVKLLLEWPVNAPRADCQNGLALIEAASNGHVDIVKLLLEWPVNAPRADCQNGLALIEAASNGHVDIVKLLLECEPEDVP</sequence>
<protein>
    <recommendedName>
        <fullName evidence="3">Peptidase M11 gametolysin domain-containing protein</fullName>
    </recommendedName>
</protein>
<evidence type="ECO:0000256" key="1">
    <source>
        <dbReference type="ARBA" id="ARBA00022737"/>
    </source>
</evidence>
<accession>A0A250XN30</accession>
<dbReference type="InterPro" id="IPR036770">
    <property type="entry name" value="Ankyrin_rpt-contain_sf"/>
</dbReference>
<evidence type="ECO:0000256" key="2">
    <source>
        <dbReference type="ARBA" id="ARBA00023043"/>
    </source>
</evidence>
<dbReference type="InterPro" id="IPR008752">
    <property type="entry name" value="Peptidase_M11"/>
</dbReference>
<dbReference type="Pfam" id="PF12796">
    <property type="entry name" value="Ank_2"/>
    <property type="match status" value="3"/>
</dbReference>
<gene>
    <name evidence="4" type="ORF">CEUSTIGMA_g11898.t1</name>
</gene>
<reference evidence="4 5" key="1">
    <citation type="submission" date="2017-08" db="EMBL/GenBank/DDBJ databases">
        <title>Acidophilic green algal genome provides insights into adaptation to an acidic environment.</title>
        <authorList>
            <person name="Hirooka S."/>
            <person name="Hirose Y."/>
            <person name="Kanesaki Y."/>
            <person name="Higuchi S."/>
            <person name="Fujiwara T."/>
            <person name="Onuma R."/>
            <person name="Era A."/>
            <person name="Ohbayashi R."/>
            <person name="Uzuka A."/>
            <person name="Nozaki H."/>
            <person name="Yoshikawa H."/>
            <person name="Miyagishima S.Y."/>
        </authorList>
    </citation>
    <scope>NUCLEOTIDE SEQUENCE [LARGE SCALE GENOMIC DNA]</scope>
    <source>
        <strain evidence="4 5">NIES-2499</strain>
    </source>
</reference>
<dbReference type="Gene3D" id="1.25.40.20">
    <property type="entry name" value="Ankyrin repeat-containing domain"/>
    <property type="match status" value="3"/>
</dbReference>
<dbReference type="AlphaFoldDB" id="A0A250XN30"/>